<protein>
    <submittedName>
        <fullName evidence="1">Uncharacterized protein</fullName>
    </submittedName>
</protein>
<keyword evidence="2" id="KW-1185">Reference proteome</keyword>
<comment type="caution">
    <text evidence="1">The sequence shown here is derived from an EMBL/GenBank/DDBJ whole genome shotgun (WGS) entry which is preliminary data.</text>
</comment>
<dbReference type="Proteomes" id="UP000233551">
    <property type="component" value="Unassembled WGS sequence"/>
</dbReference>
<organism evidence="1 2">
    <name type="scientific">Punica granatum</name>
    <name type="common">Pomegranate</name>
    <dbReference type="NCBI Taxonomy" id="22663"/>
    <lineage>
        <taxon>Eukaryota</taxon>
        <taxon>Viridiplantae</taxon>
        <taxon>Streptophyta</taxon>
        <taxon>Embryophyta</taxon>
        <taxon>Tracheophyta</taxon>
        <taxon>Spermatophyta</taxon>
        <taxon>Magnoliopsida</taxon>
        <taxon>eudicotyledons</taxon>
        <taxon>Gunneridae</taxon>
        <taxon>Pentapetalae</taxon>
        <taxon>rosids</taxon>
        <taxon>malvids</taxon>
        <taxon>Myrtales</taxon>
        <taxon>Lythraceae</taxon>
        <taxon>Punica</taxon>
    </lineage>
</organism>
<reference evidence="1 2" key="1">
    <citation type="submission" date="2017-11" db="EMBL/GenBank/DDBJ databases">
        <title>De-novo sequencing of pomegranate (Punica granatum L.) genome.</title>
        <authorList>
            <person name="Akparov Z."/>
            <person name="Amiraslanov A."/>
            <person name="Hajiyeva S."/>
            <person name="Abbasov M."/>
            <person name="Kaur K."/>
            <person name="Hamwieh A."/>
            <person name="Solovyev V."/>
            <person name="Salamov A."/>
            <person name="Braich B."/>
            <person name="Kosarev P."/>
            <person name="Mahmoud A."/>
            <person name="Hajiyev E."/>
            <person name="Babayeva S."/>
            <person name="Izzatullayeva V."/>
            <person name="Mammadov A."/>
            <person name="Mammadov A."/>
            <person name="Sharifova S."/>
            <person name="Ojaghi J."/>
            <person name="Eynullazada K."/>
            <person name="Bayramov B."/>
            <person name="Abdulazimova A."/>
            <person name="Shahmuradov I."/>
        </authorList>
    </citation>
    <scope>NUCLEOTIDE SEQUENCE [LARGE SCALE GENOMIC DNA]</scope>
    <source>
        <strain evidence="2">cv. AG2017</strain>
        <tissue evidence="1">Leaf</tissue>
    </source>
</reference>
<dbReference type="AlphaFoldDB" id="A0A2I0JC78"/>
<name>A0A2I0JC78_PUNGR</name>
<evidence type="ECO:0000313" key="1">
    <source>
        <dbReference type="EMBL" id="PKI53851.1"/>
    </source>
</evidence>
<dbReference type="EMBL" id="PGOL01001825">
    <property type="protein sequence ID" value="PKI53851.1"/>
    <property type="molecule type" value="Genomic_DNA"/>
</dbReference>
<sequence>MALQGDGSPWLLKKLAGGLVCTRFWSGMGCCGLVCRDNCRRWCKEPGKRLSPLGDGSHGVGSWRWSTLQASLLVDEKDGSPWPEMVQASLLVGGEGVGWR</sequence>
<gene>
    <name evidence="1" type="ORF">CRG98_025746</name>
</gene>
<evidence type="ECO:0000313" key="2">
    <source>
        <dbReference type="Proteomes" id="UP000233551"/>
    </source>
</evidence>
<accession>A0A2I0JC78</accession>
<proteinExistence type="predicted"/>